<dbReference type="GO" id="GO:0005737">
    <property type="term" value="C:cytoplasm"/>
    <property type="evidence" value="ECO:0007669"/>
    <property type="project" value="TreeGrafter"/>
</dbReference>
<dbReference type="GeneID" id="94829630"/>
<dbReference type="FunFam" id="3.10.170.20:FF:000003">
    <property type="entry name" value="GP63-like"/>
    <property type="match status" value="1"/>
</dbReference>
<feature type="binding site" evidence="8">
    <location>
        <position position="289"/>
    </location>
    <ligand>
        <name>Zn(2+)</name>
        <dbReference type="ChEBI" id="CHEBI:29105"/>
        <note>catalytic</note>
    </ligand>
</feature>
<dbReference type="PANTHER" id="PTHR10942:SF0">
    <property type="entry name" value="LEISHMANOLYSIN-LIKE PEPTIDASE"/>
    <property type="match status" value="1"/>
</dbReference>
<name>A0A1J4JI70_9EUKA</name>
<comment type="caution">
    <text evidence="11">The sequence shown here is derived from an EMBL/GenBank/DDBJ whole genome shotgun (WGS) entry which is preliminary data.</text>
</comment>
<keyword evidence="4" id="KW-0378">Hydrolase</keyword>
<sequence>MIFAIIQIVSATNCFHDSLQSQINIRKLQFPPDPGLMDEDEIIEREPIRIVFDISSLTSDYDPSVCRTIEQAVSWGGREEICTKDDIITPEKISSLNTTLNNVNNYLSSVLNVTRLKGGFDISNITDITVLERHVDCDTFITVTTRPFGTHRSTSLASAFYEITDPVNGRPVQGAIVVNAANIPAEPQNESSFDRIYFTTLLHELVHALGVSYRAIPSWIDPNTNQPYEHLPIIEYSATKYPHKVFRILQTKNVHEFAAERFGVEYFAPDVPAGLELEDGGGVGTFGSHAEARVYIDDMFVGLTIGQNRISKLVFALLADTGWYDVSYEKAEKSAWGLGESLNLSPLTTFPNTAPQHAFPKHYMCDPSDIDTDVCTYDFLGIALCKGVKVDCDLPSDEDDQKFCEMRNFTDPLRIGLRGRSEVHDYLLYKAPYSNSRCSDISRNTDSAYKNGELYGGESLCFMSTLLRSSFSFYTYYHGACHRSICDENGSLIVYVDGIGKICEKANQKLSFSGFKGEIICPEPSYACGIRKFYGIVGPTPVPSPPNPTPIWEGFSLDSNQTIIIAVFASVTGLIIFMAVVMQVRAKKAADAAKEAEEGVGPSMEGKDDPYEAVKPPLVL</sequence>
<dbReference type="GO" id="GO:0046872">
    <property type="term" value="F:metal ion binding"/>
    <property type="evidence" value="ECO:0007669"/>
    <property type="project" value="UniProtKB-KW"/>
</dbReference>
<dbReference type="RefSeq" id="XP_068350412.1">
    <property type="nucleotide sequence ID" value="XM_068494926.1"/>
</dbReference>
<gene>
    <name evidence="11" type="ORF">TRFO_09554</name>
</gene>
<dbReference type="SUPFAM" id="SSF55486">
    <property type="entry name" value="Metalloproteases ('zincins'), catalytic domain"/>
    <property type="match status" value="1"/>
</dbReference>
<feature type="binding site" evidence="8">
    <location>
        <position position="207"/>
    </location>
    <ligand>
        <name>Zn(2+)</name>
        <dbReference type="ChEBI" id="CHEBI:29105"/>
        <note>catalytic</note>
    </ligand>
</feature>
<evidence type="ECO:0000256" key="4">
    <source>
        <dbReference type="ARBA" id="ARBA00022801"/>
    </source>
</evidence>
<evidence type="ECO:0000256" key="7">
    <source>
        <dbReference type="PIRSR" id="PIRSR601577-1"/>
    </source>
</evidence>
<dbReference type="AlphaFoldDB" id="A0A1J4JI70"/>
<dbReference type="Gene3D" id="3.90.132.10">
    <property type="entry name" value="Leishmanolysin , domain 2"/>
    <property type="match status" value="1"/>
</dbReference>
<dbReference type="EMBL" id="MLAK01001126">
    <property type="protein sequence ID" value="OHS97275.1"/>
    <property type="molecule type" value="Genomic_DNA"/>
</dbReference>
<keyword evidence="6 8" id="KW-0482">Metalloprotease</keyword>
<evidence type="ECO:0000313" key="11">
    <source>
        <dbReference type="EMBL" id="OHS97275.1"/>
    </source>
</evidence>
<keyword evidence="2" id="KW-0645">Protease</keyword>
<dbReference type="GO" id="GO:0016020">
    <property type="term" value="C:membrane"/>
    <property type="evidence" value="ECO:0007669"/>
    <property type="project" value="InterPro"/>
</dbReference>
<comment type="cofactor">
    <cofactor evidence="8">
        <name>Zn(2+)</name>
        <dbReference type="ChEBI" id="CHEBI:29105"/>
    </cofactor>
    <text evidence="8">Binds 1 zinc ion per subunit.</text>
</comment>
<dbReference type="SMR" id="A0A1J4JI70"/>
<feature type="transmembrane region" description="Helical" evidence="10">
    <location>
        <begin position="563"/>
        <end position="584"/>
    </location>
</feature>
<evidence type="ECO:0000313" key="12">
    <source>
        <dbReference type="Proteomes" id="UP000179807"/>
    </source>
</evidence>
<evidence type="ECO:0000256" key="6">
    <source>
        <dbReference type="ARBA" id="ARBA00023049"/>
    </source>
</evidence>
<feature type="binding site" evidence="8">
    <location>
        <position position="203"/>
    </location>
    <ligand>
        <name>Zn(2+)</name>
        <dbReference type="ChEBI" id="CHEBI:29105"/>
        <note>catalytic</note>
    </ligand>
</feature>
<evidence type="ECO:0000256" key="10">
    <source>
        <dbReference type="SAM" id="Phobius"/>
    </source>
</evidence>
<feature type="region of interest" description="Disordered" evidence="9">
    <location>
        <begin position="595"/>
        <end position="620"/>
    </location>
</feature>
<keyword evidence="10" id="KW-1133">Transmembrane helix</keyword>
<evidence type="ECO:0000256" key="8">
    <source>
        <dbReference type="PIRSR" id="PIRSR601577-2"/>
    </source>
</evidence>
<accession>A0A1J4JI70</accession>
<comment type="similarity">
    <text evidence="1">Belongs to the peptidase M8 family.</text>
</comment>
<dbReference type="PANTHER" id="PTHR10942">
    <property type="entry name" value="LEISHMANOLYSIN-LIKE PEPTIDASE"/>
    <property type="match status" value="1"/>
</dbReference>
<dbReference type="GO" id="GO:0004222">
    <property type="term" value="F:metalloendopeptidase activity"/>
    <property type="evidence" value="ECO:0007669"/>
    <property type="project" value="InterPro"/>
</dbReference>
<dbReference type="GO" id="GO:0006508">
    <property type="term" value="P:proteolysis"/>
    <property type="evidence" value="ECO:0007669"/>
    <property type="project" value="UniProtKB-KW"/>
</dbReference>
<dbReference type="VEuPathDB" id="TrichDB:TRFO_09554"/>
<protein>
    <submittedName>
        <fullName evidence="11">Clan MA, family M8</fullName>
    </submittedName>
</protein>
<keyword evidence="10" id="KW-0812">Transmembrane</keyword>
<evidence type="ECO:0000256" key="9">
    <source>
        <dbReference type="SAM" id="MobiDB-lite"/>
    </source>
</evidence>
<reference evidence="11" key="1">
    <citation type="submission" date="2016-10" db="EMBL/GenBank/DDBJ databases">
        <authorList>
            <person name="Benchimol M."/>
            <person name="Almeida L.G."/>
            <person name="Vasconcelos A.T."/>
            <person name="Perreira-Neves A."/>
            <person name="Rosa I.A."/>
            <person name="Tasca T."/>
            <person name="Bogo M.R."/>
            <person name="de Souza W."/>
        </authorList>
    </citation>
    <scope>NUCLEOTIDE SEQUENCE [LARGE SCALE GENOMIC DNA]</scope>
    <source>
        <strain evidence="11">K</strain>
    </source>
</reference>
<keyword evidence="3 8" id="KW-0479">Metal-binding</keyword>
<evidence type="ECO:0000256" key="1">
    <source>
        <dbReference type="ARBA" id="ARBA00005860"/>
    </source>
</evidence>
<organism evidence="11 12">
    <name type="scientific">Tritrichomonas foetus</name>
    <dbReference type="NCBI Taxonomy" id="1144522"/>
    <lineage>
        <taxon>Eukaryota</taxon>
        <taxon>Metamonada</taxon>
        <taxon>Parabasalia</taxon>
        <taxon>Tritrichomonadida</taxon>
        <taxon>Tritrichomonadidae</taxon>
        <taxon>Tritrichomonas</taxon>
    </lineage>
</organism>
<dbReference type="Proteomes" id="UP000179807">
    <property type="component" value="Unassembled WGS sequence"/>
</dbReference>
<dbReference type="Gene3D" id="3.10.170.20">
    <property type="match status" value="1"/>
</dbReference>
<proteinExistence type="inferred from homology"/>
<dbReference type="Pfam" id="PF01457">
    <property type="entry name" value="Peptidase_M8"/>
    <property type="match status" value="1"/>
</dbReference>
<feature type="active site" evidence="7">
    <location>
        <position position="204"/>
    </location>
</feature>
<keyword evidence="5 8" id="KW-0862">Zinc</keyword>
<evidence type="ECO:0000256" key="5">
    <source>
        <dbReference type="ARBA" id="ARBA00022833"/>
    </source>
</evidence>
<dbReference type="GO" id="GO:0007155">
    <property type="term" value="P:cell adhesion"/>
    <property type="evidence" value="ECO:0007669"/>
    <property type="project" value="InterPro"/>
</dbReference>
<evidence type="ECO:0000256" key="2">
    <source>
        <dbReference type="ARBA" id="ARBA00022670"/>
    </source>
</evidence>
<keyword evidence="12" id="KW-1185">Reference proteome</keyword>
<dbReference type="OrthoDB" id="527990at2759"/>
<evidence type="ECO:0000256" key="3">
    <source>
        <dbReference type="ARBA" id="ARBA00022723"/>
    </source>
</evidence>
<keyword evidence="10" id="KW-0472">Membrane</keyword>
<dbReference type="InterPro" id="IPR001577">
    <property type="entry name" value="Peptidase_M8"/>
</dbReference>